<dbReference type="Gene3D" id="1.10.10.10">
    <property type="entry name" value="Winged helix-like DNA-binding domain superfamily/Winged helix DNA-binding domain"/>
    <property type="match status" value="1"/>
</dbReference>
<evidence type="ECO:0000256" key="1">
    <source>
        <dbReference type="ARBA" id="ARBA00010641"/>
    </source>
</evidence>
<dbReference type="Pfam" id="PF04542">
    <property type="entry name" value="Sigma70_r2"/>
    <property type="match status" value="1"/>
</dbReference>
<keyword evidence="9" id="KW-1185">Reference proteome</keyword>
<evidence type="ECO:0000259" key="6">
    <source>
        <dbReference type="Pfam" id="PF04542"/>
    </source>
</evidence>
<dbReference type="NCBIfam" id="TIGR02937">
    <property type="entry name" value="sigma70-ECF"/>
    <property type="match status" value="1"/>
</dbReference>
<comment type="caution">
    <text evidence="8">The sequence shown here is derived from an EMBL/GenBank/DDBJ whole genome shotgun (WGS) entry which is preliminary data.</text>
</comment>
<gene>
    <name evidence="8" type="ORF">DET54_10997</name>
</gene>
<evidence type="ECO:0000256" key="2">
    <source>
        <dbReference type="ARBA" id="ARBA00023015"/>
    </source>
</evidence>
<dbReference type="PANTHER" id="PTHR43133:SF8">
    <property type="entry name" value="RNA POLYMERASE SIGMA FACTOR HI_1459-RELATED"/>
    <property type="match status" value="1"/>
</dbReference>
<dbReference type="InterPro" id="IPR039425">
    <property type="entry name" value="RNA_pol_sigma-70-like"/>
</dbReference>
<keyword evidence="4" id="KW-0238">DNA-binding</keyword>
<dbReference type="InterPro" id="IPR014284">
    <property type="entry name" value="RNA_pol_sigma-70_dom"/>
</dbReference>
<organism evidence="8 9">
    <name type="scientific">Paenibacillus pabuli</name>
    <dbReference type="NCBI Taxonomy" id="1472"/>
    <lineage>
        <taxon>Bacteria</taxon>
        <taxon>Bacillati</taxon>
        <taxon>Bacillota</taxon>
        <taxon>Bacilli</taxon>
        <taxon>Bacillales</taxon>
        <taxon>Paenibacillaceae</taxon>
        <taxon>Paenibacillus</taxon>
    </lineage>
</organism>
<evidence type="ECO:0000259" key="7">
    <source>
        <dbReference type="Pfam" id="PF08281"/>
    </source>
</evidence>
<protein>
    <submittedName>
        <fullName evidence="8">RNA polymerase sigma-70 factor (ECF subfamily)</fullName>
    </submittedName>
</protein>
<feature type="domain" description="RNA polymerase sigma factor 70 region 4 type 2" evidence="7">
    <location>
        <begin position="157"/>
        <end position="194"/>
    </location>
</feature>
<accession>A0ABX9BHV2</accession>
<dbReference type="Proteomes" id="UP000248827">
    <property type="component" value="Unassembled WGS sequence"/>
</dbReference>
<dbReference type="Pfam" id="PF08281">
    <property type="entry name" value="Sigma70_r4_2"/>
    <property type="match status" value="1"/>
</dbReference>
<dbReference type="EMBL" id="QLLI01000009">
    <property type="protein sequence ID" value="RAI93641.1"/>
    <property type="molecule type" value="Genomic_DNA"/>
</dbReference>
<evidence type="ECO:0000313" key="9">
    <source>
        <dbReference type="Proteomes" id="UP000248827"/>
    </source>
</evidence>
<evidence type="ECO:0000256" key="4">
    <source>
        <dbReference type="ARBA" id="ARBA00023125"/>
    </source>
</evidence>
<dbReference type="InterPro" id="IPR013325">
    <property type="entry name" value="RNA_pol_sigma_r2"/>
</dbReference>
<dbReference type="PANTHER" id="PTHR43133">
    <property type="entry name" value="RNA POLYMERASE ECF-TYPE SIGMA FACTO"/>
    <property type="match status" value="1"/>
</dbReference>
<dbReference type="Gene3D" id="1.10.1740.10">
    <property type="match status" value="1"/>
</dbReference>
<sequence length="201" mass="23562">MTKNVTTRIQVWRLWKHHPDILGTQRTNQTGKGQIGIQRGKHHVNKTTIHDAYVNYKSEVTRYLSQIVKNQQDAEDLTQECFIRMMNVSADIPEDRLLYYLKRIARNLAMDTFRKRTRTLRRDSRLEMQTYHCDTSELEISEGVNDLVSVINNTEHRKILELRVIHGYSIKETAQLVNRSEGMIKSSVFHAVNRIRAKVIS</sequence>
<name>A0ABX9BHV2_9BACL</name>
<proteinExistence type="inferred from homology"/>
<feature type="domain" description="RNA polymerase sigma-70 region 2" evidence="6">
    <location>
        <begin position="54"/>
        <end position="119"/>
    </location>
</feature>
<keyword evidence="2" id="KW-0805">Transcription regulation</keyword>
<dbReference type="InterPro" id="IPR036388">
    <property type="entry name" value="WH-like_DNA-bd_sf"/>
</dbReference>
<dbReference type="SUPFAM" id="SSF88946">
    <property type="entry name" value="Sigma2 domain of RNA polymerase sigma factors"/>
    <property type="match status" value="1"/>
</dbReference>
<dbReference type="InterPro" id="IPR007627">
    <property type="entry name" value="RNA_pol_sigma70_r2"/>
</dbReference>
<keyword evidence="5" id="KW-0804">Transcription</keyword>
<reference evidence="8 9" key="1">
    <citation type="submission" date="2018-06" db="EMBL/GenBank/DDBJ databases">
        <title>Freshwater and sediment microbial communities from various areas in North America, analyzing microbe dynamics in response to fracking.</title>
        <authorList>
            <person name="Lamendella R."/>
        </authorList>
    </citation>
    <scope>NUCLEOTIDE SEQUENCE [LARGE SCALE GENOMIC DNA]</scope>
    <source>
        <strain evidence="8 9">NG-13</strain>
    </source>
</reference>
<dbReference type="InterPro" id="IPR013249">
    <property type="entry name" value="RNA_pol_sigma70_r4_t2"/>
</dbReference>
<comment type="similarity">
    <text evidence="1">Belongs to the sigma-70 factor family. ECF subfamily.</text>
</comment>
<dbReference type="SUPFAM" id="SSF88659">
    <property type="entry name" value="Sigma3 and sigma4 domains of RNA polymerase sigma factors"/>
    <property type="match status" value="1"/>
</dbReference>
<evidence type="ECO:0000256" key="3">
    <source>
        <dbReference type="ARBA" id="ARBA00023082"/>
    </source>
</evidence>
<evidence type="ECO:0000256" key="5">
    <source>
        <dbReference type="ARBA" id="ARBA00023163"/>
    </source>
</evidence>
<dbReference type="InterPro" id="IPR013324">
    <property type="entry name" value="RNA_pol_sigma_r3/r4-like"/>
</dbReference>
<evidence type="ECO:0000313" key="8">
    <source>
        <dbReference type="EMBL" id="RAI93641.1"/>
    </source>
</evidence>
<keyword evidence="3" id="KW-0731">Sigma factor</keyword>